<evidence type="ECO:0000313" key="1">
    <source>
        <dbReference type="EMBL" id="SEG41200.1"/>
    </source>
</evidence>
<evidence type="ECO:0008006" key="3">
    <source>
        <dbReference type="Google" id="ProtNLM"/>
    </source>
</evidence>
<keyword evidence="2" id="KW-1185">Reference proteome</keyword>
<organism evidence="1 2">
    <name type="scientific">Algoriphagus boritolerans DSM 17298 = JCM 18970</name>
    <dbReference type="NCBI Taxonomy" id="1120964"/>
    <lineage>
        <taxon>Bacteria</taxon>
        <taxon>Pseudomonadati</taxon>
        <taxon>Bacteroidota</taxon>
        <taxon>Cytophagia</taxon>
        <taxon>Cytophagales</taxon>
        <taxon>Cyclobacteriaceae</taxon>
        <taxon>Algoriphagus</taxon>
    </lineage>
</organism>
<dbReference type="GO" id="GO:0006355">
    <property type="term" value="P:regulation of DNA-templated transcription"/>
    <property type="evidence" value="ECO:0007669"/>
    <property type="project" value="InterPro"/>
</dbReference>
<dbReference type="AlphaFoldDB" id="A0A1H5ZYH5"/>
<dbReference type="InterPro" id="IPR013321">
    <property type="entry name" value="Arc_rbn_hlx_hlx"/>
</dbReference>
<evidence type="ECO:0000313" key="2">
    <source>
        <dbReference type="Proteomes" id="UP000236736"/>
    </source>
</evidence>
<dbReference type="STRING" id="1120964.GCA_001313265_03331"/>
<dbReference type="EMBL" id="FNVR01000033">
    <property type="protein sequence ID" value="SEG41200.1"/>
    <property type="molecule type" value="Genomic_DNA"/>
</dbReference>
<protein>
    <recommendedName>
        <fullName evidence="3">CopG family transcriptional regulator</fullName>
    </recommendedName>
</protein>
<dbReference type="RefSeq" id="WP_103926371.1">
    <property type="nucleotide sequence ID" value="NZ_BBFN01000014.1"/>
</dbReference>
<dbReference type="Proteomes" id="UP000236736">
    <property type="component" value="Unassembled WGS sequence"/>
</dbReference>
<sequence>MKTLSLKLKETILEETEEILREKQIPRNRYINDALDFYNRYQKRKKLANAFSKASLMVRESSLQVNSEFDRLIDEGAV</sequence>
<accession>A0A1H5ZYH5</accession>
<gene>
    <name evidence="1" type="ORF">SAMN03080598_03800</name>
</gene>
<dbReference type="OrthoDB" id="680137at2"/>
<dbReference type="Gene3D" id="1.10.1220.10">
    <property type="entry name" value="Met repressor-like"/>
    <property type="match status" value="1"/>
</dbReference>
<reference evidence="2" key="1">
    <citation type="submission" date="2016-10" db="EMBL/GenBank/DDBJ databases">
        <authorList>
            <person name="Varghese N."/>
            <person name="Submissions S."/>
        </authorList>
    </citation>
    <scope>NUCLEOTIDE SEQUENCE [LARGE SCALE GENOMIC DNA]</scope>
    <source>
        <strain evidence="2">DSM 17298</strain>
    </source>
</reference>
<name>A0A1H5ZYH5_9BACT</name>
<proteinExistence type="predicted"/>